<evidence type="ECO:0000259" key="5">
    <source>
        <dbReference type="PROSITE" id="PS50931"/>
    </source>
</evidence>
<dbReference type="GO" id="GO:0003700">
    <property type="term" value="F:DNA-binding transcription factor activity"/>
    <property type="evidence" value="ECO:0007669"/>
    <property type="project" value="InterPro"/>
</dbReference>
<evidence type="ECO:0000256" key="3">
    <source>
        <dbReference type="ARBA" id="ARBA00023125"/>
    </source>
</evidence>
<keyword evidence="3" id="KW-0238">DNA-binding</keyword>
<evidence type="ECO:0000313" key="7">
    <source>
        <dbReference type="Proteomes" id="UP000003434"/>
    </source>
</evidence>
<dbReference type="Gene3D" id="3.40.190.290">
    <property type="match status" value="1"/>
</dbReference>
<dbReference type="InterPro" id="IPR005119">
    <property type="entry name" value="LysR_subst-bd"/>
</dbReference>
<proteinExistence type="inferred from homology"/>
<dbReference type="PANTHER" id="PTHR30126">
    <property type="entry name" value="HTH-TYPE TRANSCRIPTIONAL REGULATOR"/>
    <property type="match status" value="1"/>
</dbReference>
<dbReference type="InterPro" id="IPR036390">
    <property type="entry name" value="WH_DNA-bd_sf"/>
</dbReference>
<organism evidence="6 7">
    <name type="scientific">Lachnoanaerobaculum saburreum DSM 3986</name>
    <dbReference type="NCBI Taxonomy" id="887325"/>
    <lineage>
        <taxon>Bacteria</taxon>
        <taxon>Bacillati</taxon>
        <taxon>Bacillota</taxon>
        <taxon>Clostridia</taxon>
        <taxon>Lachnospirales</taxon>
        <taxon>Lachnospiraceae</taxon>
        <taxon>Lachnoanaerobaculum</taxon>
    </lineage>
</organism>
<dbReference type="PRINTS" id="PR00039">
    <property type="entry name" value="HTHLYSR"/>
</dbReference>
<dbReference type="SUPFAM" id="SSF46785">
    <property type="entry name" value="Winged helix' DNA-binding domain"/>
    <property type="match status" value="1"/>
</dbReference>
<keyword evidence="2" id="KW-0805">Transcription regulation</keyword>
<sequence>MEFRQLEAFVATAELKSFSQAAKYLYLSQSTVSSHIQNLEDDLGKKLLLRTTKSITLTPEGETFLAYARKIVATKDQAILSLQQTTKKLIHIGASSIPSTYILPQIISDFRQKHPEIHFSIWQGGSDEIAELLLNGTMDIAFTGKDISSPFCESIKVCSDHLMLVTPATDEYKQLKADNAKISDILKYPMILRANGSGTQFIANKLLESLGISKTELNIVVQTNDLEAIKHMIVGGVGISICSRFSMKNLSSGDQIITYPLESARKRYFSLHYMNSKKIVPEIKLLIDYIRELICDEKFEIMLP</sequence>
<dbReference type="Pfam" id="PF00126">
    <property type="entry name" value="HTH_1"/>
    <property type="match status" value="1"/>
</dbReference>
<dbReference type="EMBL" id="AEPW01000009">
    <property type="protein sequence ID" value="EFU77609.1"/>
    <property type="molecule type" value="Genomic_DNA"/>
</dbReference>
<comment type="similarity">
    <text evidence="1">Belongs to the LysR transcriptional regulatory family.</text>
</comment>
<dbReference type="HOGENOM" id="CLU_039613_6_1_9"/>
<dbReference type="Proteomes" id="UP000003434">
    <property type="component" value="Unassembled WGS sequence"/>
</dbReference>
<dbReference type="AlphaFoldDB" id="E6LKF1"/>
<reference evidence="6 7" key="1">
    <citation type="submission" date="2010-12" db="EMBL/GenBank/DDBJ databases">
        <authorList>
            <person name="Muzny D."/>
            <person name="Qin X."/>
            <person name="Deng J."/>
            <person name="Jiang H."/>
            <person name="Liu Y."/>
            <person name="Qu J."/>
            <person name="Song X.-Z."/>
            <person name="Zhang L."/>
            <person name="Thornton R."/>
            <person name="Coyle M."/>
            <person name="Francisco L."/>
            <person name="Jackson L."/>
            <person name="Javaid M."/>
            <person name="Korchina V."/>
            <person name="Kovar C."/>
            <person name="Mata R."/>
            <person name="Mathew T."/>
            <person name="Ngo R."/>
            <person name="Nguyen L."/>
            <person name="Nguyen N."/>
            <person name="Okwuonu G."/>
            <person name="Ongeri F."/>
            <person name="Pham C."/>
            <person name="Simmons D."/>
            <person name="Wilczek-Boney K."/>
            <person name="Hale W."/>
            <person name="Jakkamsetti A."/>
            <person name="Pham P."/>
            <person name="Ruth R."/>
            <person name="San Lucas F."/>
            <person name="Warren J."/>
            <person name="Zhang J."/>
            <person name="Zhao Z."/>
            <person name="Zhou C."/>
            <person name="Zhu D."/>
            <person name="Lee S."/>
            <person name="Bess C."/>
            <person name="Blankenburg K."/>
            <person name="Forbes L."/>
            <person name="Fu Q."/>
            <person name="Gubbala S."/>
            <person name="Hirani K."/>
            <person name="Jayaseelan J.C."/>
            <person name="Lara F."/>
            <person name="Munidasa M."/>
            <person name="Palculict T."/>
            <person name="Patil S."/>
            <person name="Pu L.-L."/>
            <person name="Saada N."/>
            <person name="Tang L."/>
            <person name="Weissenberger G."/>
            <person name="Zhu Y."/>
            <person name="Hemphill L."/>
            <person name="Shang Y."/>
            <person name="Youmans B."/>
            <person name="Ayvaz T."/>
            <person name="Ross M."/>
            <person name="Santibanez J."/>
            <person name="Aqrawi P."/>
            <person name="Gross S."/>
            <person name="Joshi V."/>
            <person name="Fowler G."/>
            <person name="Nazareth L."/>
            <person name="Reid J."/>
            <person name="Worley K."/>
            <person name="Petrosino J."/>
            <person name="Highlander S."/>
            <person name="Gibbs R."/>
        </authorList>
    </citation>
    <scope>NUCLEOTIDE SEQUENCE [LARGE SCALE GENOMIC DNA]</scope>
    <source>
        <strain evidence="6 7">DSM 3986</strain>
    </source>
</reference>
<dbReference type="PANTHER" id="PTHR30126:SF40">
    <property type="entry name" value="HTH-TYPE TRANSCRIPTIONAL REGULATOR GLTR"/>
    <property type="match status" value="1"/>
</dbReference>
<dbReference type="FunFam" id="1.10.10.10:FF:000001">
    <property type="entry name" value="LysR family transcriptional regulator"/>
    <property type="match status" value="1"/>
</dbReference>
<accession>E6LKF1</accession>
<dbReference type="PROSITE" id="PS50931">
    <property type="entry name" value="HTH_LYSR"/>
    <property type="match status" value="1"/>
</dbReference>
<dbReference type="GO" id="GO:0000976">
    <property type="term" value="F:transcription cis-regulatory region binding"/>
    <property type="evidence" value="ECO:0007669"/>
    <property type="project" value="TreeGrafter"/>
</dbReference>
<dbReference type="InterPro" id="IPR047788">
    <property type="entry name" value="LysR-like_Sec_metab"/>
</dbReference>
<protein>
    <submittedName>
        <fullName evidence="6">LysR substrate binding domain protein</fullName>
    </submittedName>
</protein>
<evidence type="ECO:0000256" key="4">
    <source>
        <dbReference type="ARBA" id="ARBA00023163"/>
    </source>
</evidence>
<dbReference type="NCBIfam" id="NF040786">
    <property type="entry name" value="LysR_Sec_metab"/>
    <property type="match status" value="1"/>
</dbReference>
<dbReference type="RefSeq" id="WP_008750207.1">
    <property type="nucleotide sequence ID" value="NZ_GL622296.1"/>
</dbReference>
<dbReference type="Gene3D" id="1.10.10.10">
    <property type="entry name" value="Winged helix-like DNA-binding domain superfamily/Winged helix DNA-binding domain"/>
    <property type="match status" value="1"/>
</dbReference>
<dbReference type="InterPro" id="IPR000847">
    <property type="entry name" value="LysR_HTH_N"/>
</dbReference>
<evidence type="ECO:0000256" key="1">
    <source>
        <dbReference type="ARBA" id="ARBA00009437"/>
    </source>
</evidence>
<evidence type="ECO:0000313" key="6">
    <source>
        <dbReference type="EMBL" id="EFU77609.1"/>
    </source>
</evidence>
<dbReference type="eggNOG" id="COG0583">
    <property type="taxonomic scope" value="Bacteria"/>
</dbReference>
<evidence type="ECO:0000256" key="2">
    <source>
        <dbReference type="ARBA" id="ARBA00023015"/>
    </source>
</evidence>
<name>E6LKF1_9FIRM</name>
<comment type="caution">
    <text evidence="6">The sequence shown here is derived from an EMBL/GenBank/DDBJ whole genome shotgun (WGS) entry which is preliminary data.</text>
</comment>
<dbReference type="InterPro" id="IPR036388">
    <property type="entry name" value="WH-like_DNA-bd_sf"/>
</dbReference>
<feature type="domain" description="HTH lysR-type" evidence="5">
    <location>
        <begin position="1"/>
        <end position="58"/>
    </location>
</feature>
<dbReference type="Pfam" id="PF03466">
    <property type="entry name" value="LysR_substrate"/>
    <property type="match status" value="1"/>
</dbReference>
<gene>
    <name evidence="6" type="ORF">HMPREF0381_0436</name>
</gene>
<keyword evidence="4" id="KW-0804">Transcription</keyword>
<dbReference type="SUPFAM" id="SSF53850">
    <property type="entry name" value="Periplasmic binding protein-like II"/>
    <property type="match status" value="1"/>
</dbReference>